<dbReference type="RefSeq" id="WP_124790981.1">
    <property type="nucleotide sequence ID" value="NZ_RQYN01000103.1"/>
</dbReference>
<dbReference type="EMBL" id="RQYN01000103">
    <property type="protein sequence ID" value="RRD69604.1"/>
    <property type="molecule type" value="Genomic_DNA"/>
</dbReference>
<dbReference type="AlphaFoldDB" id="A0A3P1YEM6"/>
<dbReference type="InterPro" id="IPR005184">
    <property type="entry name" value="DUF306_Meta_HslJ"/>
</dbReference>
<feature type="domain" description="DUF306" evidence="1">
    <location>
        <begin position="35"/>
        <end position="135"/>
    </location>
</feature>
<accession>A0A3P1YEM6</accession>
<sequence>MKQQIILWIGALVLLMAGAGCEKEKEEYGSTELYGTWKLAGFGNTADHTLREAEPKECEKCYTITFLSDGTITGHTSTNEIGGEYQIKGESLHFLKIGGTKINELFDGRNYVEALYKVHRFEIVSKQLKLYYSDTHYLLFKKKYPKRGK</sequence>
<evidence type="ECO:0000313" key="2">
    <source>
        <dbReference type="EMBL" id="RRD69604.1"/>
    </source>
</evidence>
<dbReference type="InterPro" id="IPR038670">
    <property type="entry name" value="HslJ-like_sf"/>
</dbReference>
<dbReference type="Proteomes" id="UP000279860">
    <property type="component" value="Unassembled WGS sequence"/>
</dbReference>
<proteinExistence type="predicted"/>
<reference evidence="2 3" key="1">
    <citation type="submission" date="2018-11" db="EMBL/GenBank/DDBJ databases">
        <title>Genomes From Bacteria Associated with the Canine Oral Cavity: a Test Case for Automated Genome-Based Taxonomic Assignment.</title>
        <authorList>
            <person name="Coil D.A."/>
            <person name="Jospin G."/>
            <person name="Darling A.E."/>
            <person name="Wallis C."/>
            <person name="Davis I.J."/>
            <person name="Harris S."/>
            <person name="Eisen J.A."/>
            <person name="Holcombe L.J."/>
            <person name="O'Flynn C."/>
        </authorList>
    </citation>
    <scope>NUCLEOTIDE SEQUENCE [LARGE SCALE GENOMIC DNA]</scope>
    <source>
        <strain evidence="2 3">OH1426_COT-023</strain>
    </source>
</reference>
<evidence type="ECO:0000259" key="1">
    <source>
        <dbReference type="Pfam" id="PF03724"/>
    </source>
</evidence>
<dbReference type="Pfam" id="PF03724">
    <property type="entry name" value="META"/>
    <property type="match status" value="1"/>
</dbReference>
<organism evidence="2 3">
    <name type="scientific">Tannerella forsythia</name>
    <name type="common">Bacteroides forsythus</name>
    <dbReference type="NCBI Taxonomy" id="28112"/>
    <lineage>
        <taxon>Bacteria</taxon>
        <taxon>Pseudomonadati</taxon>
        <taxon>Bacteroidota</taxon>
        <taxon>Bacteroidia</taxon>
        <taxon>Bacteroidales</taxon>
        <taxon>Tannerellaceae</taxon>
        <taxon>Tannerella</taxon>
    </lineage>
</organism>
<protein>
    <submittedName>
        <fullName evidence="2">META domain-containing protein</fullName>
    </submittedName>
</protein>
<gene>
    <name evidence="2" type="ORF">EII41_13400</name>
</gene>
<dbReference type="PROSITE" id="PS51257">
    <property type="entry name" value="PROKAR_LIPOPROTEIN"/>
    <property type="match status" value="1"/>
</dbReference>
<evidence type="ECO:0000313" key="3">
    <source>
        <dbReference type="Proteomes" id="UP000279860"/>
    </source>
</evidence>
<name>A0A3P1YEM6_TANFO</name>
<comment type="caution">
    <text evidence="2">The sequence shown here is derived from an EMBL/GenBank/DDBJ whole genome shotgun (WGS) entry which is preliminary data.</text>
</comment>
<dbReference type="Gene3D" id="2.40.128.270">
    <property type="match status" value="1"/>
</dbReference>